<proteinExistence type="predicted"/>
<name>A0A6V7F8C9_9XANT</name>
<accession>A0A6V7F8C9</accession>
<organism evidence="1 2">
    <name type="scientific">Xanthomonas hortorum pv. vitians</name>
    <dbReference type="NCBI Taxonomy" id="83224"/>
    <lineage>
        <taxon>Bacteria</taxon>
        <taxon>Pseudomonadati</taxon>
        <taxon>Pseudomonadota</taxon>
        <taxon>Gammaproteobacteria</taxon>
        <taxon>Lysobacterales</taxon>
        <taxon>Lysobacteraceae</taxon>
        <taxon>Xanthomonas</taxon>
    </lineage>
</organism>
<dbReference type="EMBL" id="LR828257">
    <property type="protein sequence ID" value="CAD0359733.1"/>
    <property type="molecule type" value="Genomic_DNA"/>
</dbReference>
<reference evidence="1 2" key="1">
    <citation type="submission" date="2020-07" db="EMBL/GenBank/DDBJ databases">
        <authorList>
            <person name="Pothier F. J."/>
        </authorList>
    </citation>
    <scope>NUCLEOTIDE SEQUENCE [LARGE SCALE GENOMIC DNA]</scope>
    <source>
        <strain evidence="1 2">CFBP 498</strain>
    </source>
</reference>
<gene>
    <name evidence="1" type="ORF">CFBP498_43770</name>
</gene>
<evidence type="ECO:0000313" key="1">
    <source>
        <dbReference type="EMBL" id="CAD0359738.1"/>
    </source>
</evidence>
<sequence>MNALAGLLIHGQKGETQLEDCGVCSSFNLGYQAFVKSTCH</sequence>
<keyword evidence="2" id="KW-1185">Reference proteome</keyword>
<protein>
    <submittedName>
        <fullName evidence="1">Uncharacterized protein</fullName>
    </submittedName>
</protein>
<dbReference type="Proteomes" id="UP000515406">
    <property type="component" value="Chromosome"/>
</dbReference>
<dbReference type="AlphaFoldDB" id="A0A6V7F8C9"/>
<dbReference type="EMBL" id="LR828257">
    <property type="protein sequence ID" value="CAD0359738.1"/>
    <property type="molecule type" value="Genomic_DNA"/>
</dbReference>
<evidence type="ECO:0000313" key="2">
    <source>
        <dbReference type="Proteomes" id="UP000515406"/>
    </source>
</evidence>